<reference evidence="1 2" key="1">
    <citation type="submission" date="2017-07" db="EMBL/GenBank/DDBJ databases">
        <title>Paenibacillus herberti R33 genome sequencing and assembly.</title>
        <authorList>
            <person name="Su W."/>
        </authorList>
    </citation>
    <scope>NUCLEOTIDE SEQUENCE [LARGE SCALE GENOMIC DNA]</scope>
    <source>
        <strain evidence="1 2">R33</strain>
    </source>
</reference>
<evidence type="ECO:0000313" key="1">
    <source>
        <dbReference type="EMBL" id="OXM17048.1"/>
    </source>
</evidence>
<gene>
    <name evidence="1" type="ORF">CGZ75_10590</name>
</gene>
<proteinExistence type="predicted"/>
<dbReference type="AlphaFoldDB" id="A0A229P4L0"/>
<accession>A0A229P4L0</accession>
<dbReference type="RefSeq" id="WP_089524125.1">
    <property type="nucleotide sequence ID" value="NZ_NMUQ01000001.1"/>
</dbReference>
<dbReference type="Proteomes" id="UP000215145">
    <property type="component" value="Unassembled WGS sequence"/>
</dbReference>
<sequence length="122" mass="14153">MAQGNGTHQEPRSLNIQEKVKDTLQQMDTSKKEGILSSFTEFKHYLGNRIDLARRIGLNDEQLAQAAEKVADYLAEHEEPRNSEEKLLQELWKIGKEEERHMLAHMLVRLSQETNEPVIERS</sequence>
<organism evidence="1 2">
    <name type="scientific">Paenibacillus herberti</name>
    <dbReference type="NCBI Taxonomy" id="1619309"/>
    <lineage>
        <taxon>Bacteria</taxon>
        <taxon>Bacillati</taxon>
        <taxon>Bacillota</taxon>
        <taxon>Bacilli</taxon>
        <taxon>Bacillales</taxon>
        <taxon>Paenibacillaceae</taxon>
        <taxon>Paenibacillus</taxon>
    </lineage>
</organism>
<protein>
    <recommendedName>
        <fullName evidence="3">DUF3243 domain-containing protein</fullName>
    </recommendedName>
</protein>
<dbReference type="EMBL" id="NMUQ01000001">
    <property type="protein sequence ID" value="OXM17048.1"/>
    <property type="molecule type" value="Genomic_DNA"/>
</dbReference>
<dbReference type="InterPro" id="IPR038292">
    <property type="entry name" value="YmfJ/YflH_sf"/>
</dbReference>
<name>A0A229P4L0_9BACL</name>
<dbReference type="Pfam" id="PF11588">
    <property type="entry name" value="DUF3243"/>
    <property type="match status" value="1"/>
</dbReference>
<evidence type="ECO:0000313" key="2">
    <source>
        <dbReference type="Proteomes" id="UP000215145"/>
    </source>
</evidence>
<dbReference type="InterPro" id="IPR021637">
    <property type="entry name" value="DUF3243"/>
</dbReference>
<dbReference type="Gene3D" id="1.10.760.20">
    <property type="entry name" value="Protein of unknown function DUF3243"/>
    <property type="match status" value="1"/>
</dbReference>
<comment type="caution">
    <text evidence="1">The sequence shown here is derived from an EMBL/GenBank/DDBJ whole genome shotgun (WGS) entry which is preliminary data.</text>
</comment>
<evidence type="ECO:0008006" key="3">
    <source>
        <dbReference type="Google" id="ProtNLM"/>
    </source>
</evidence>
<dbReference type="OrthoDB" id="2418090at2"/>
<keyword evidence="2" id="KW-1185">Reference proteome</keyword>